<accession>A0A371FH33</accession>
<evidence type="ECO:0000259" key="1">
    <source>
        <dbReference type="Pfam" id="PF24924"/>
    </source>
</evidence>
<evidence type="ECO:0000313" key="2">
    <source>
        <dbReference type="EMBL" id="RDX77602.1"/>
    </source>
</evidence>
<protein>
    <recommendedName>
        <fullName evidence="1">DUF7745 domain-containing protein</fullName>
    </recommendedName>
</protein>
<dbReference type="Pfam" id="PF24924">
    <property type="entry name" value="DUF7745"/>
    <property type="match status" value="1"/>
</dbReference>
<name>A0A371FH33_MUCPR</name>
<feature type="domain" description="DUF7745" evidence="1">
    <location>
        <begin position="47"/>
        <end position="192"/>
    </location>
</feature>
<feature type="non-terminal residue" evidence="2">
    <location>
        <position position="1"/>
    </location>
</feature>
<dbReference type="InterPro" id="IPR056647">
    <property type="entry name" value="DUF7745"/>
</dbReference>
<reference evidence="2" key="1">
    <citation type="submission" date="2018-05" db="EMBL/GenBank/DDBJ databases">
        <title>Draft genome of Mucuna pruriens seed.</title>
        <authorList>
            <person name="Nnadi N.E."/>
            <person name="Vos R."/>
            <person name="Hasami M.H."/>
            <person name="Devisetty U.K."/>
            <person name="Aguiy J.C."/>
        </authorList>
    </citation>
    <scope>NUCLEOTIDE SEQUENCE [LARGE SCALE GENOMIC DNA]</scope>
    <source>
        <strain evidence="2">JCA_2017</strain>
    </source>
</reference>
<organism evidence="2 3">
    <name type="scientific">Mucuna pruriens</name>
    <name type="common">Velvet bean</name>
    <name type="synonym">Dolichos pruriens</name>
    <dbReference type="NCBI Taxonomy" id="157652"/>
    <lineage>
        <taxon>Eukaryota</taxon>
        <taxon>Viridiplantae</taxon>
        <taxon>Streptophyta</taxon>
        <taxon>Embryophyta</taxon>
        <taxon>Tracheophyta</taxon>
        <taxon>Spermatophyta</taxon>
        <taxon>Magnoliopsida</taxon>
        <taxon>eudicotyledons</taxon>
        <taxon>Gunneridae</taxon>
        <taxon>Pentapetalae</taxon>
        <taxon>rosids</taxon>
        <taxon>fabids</taxon>
        <taxon>Fabales</taxon>
        <taxon>Fabaceae</taxon>
        <taxon>Papilionoideae</taxon>
        <taxon>50 kb inversion clade</taxon>
        <taxon>NPAAA clade</taxon>
        <taxon>indigoferoid/millettioid clade</taxon>
        <taxon>Phaseoleae</taxon>
        <taxon>Mucuna</taxon>
    </lineage>
</organism>
<dbReference type="PANTHER" id="PTHR48154">
    <property type="entry name" value="PROTEIN, PUTATIVE-RELATED"/>
    <property type="match status" value="1"/>
</dbReference>
<sequence>MGELTKGPLEEDLQKEIRLGKRGSTMCSHIGAHGGFLAGAYVGTIRETLGMPLGKSPPYLFRGHYPSWTSLAKSLKAPELEVSQQRKNWNEVEGIPTVIWGERLRQLQGEGDWLTFIDVYGLLVYDIVLFPNIEDYIDVVAINAFLGRRDQGEILANTCYTLNYCHEKNGRGMRCCTSLLYLWITAHLFHSKGRTECLIADHN</sequence>
<dbReference type="PANTHER" id="PTHR48154:SF1">
    <property type="entry name" value="PROTEIN, PUTATIVE-RELATED"/>
    <property type="match status" value="1"/>
</dbReference>
<evidence type="ECO:0000313" key="3">
    <source>
        <dbReference type="Proteomes" id="UP000257109"/>
    </source>
</evidence>
<dbReference type="AlphaFoldDB" id="A0A371FH33"/>
<dbReference type="Proteomes" id="UP000257109">
    <property type="component" value="Unassembled WGS sequence"/>
</dbReference>
<dbReference type="OrthoDB" id="983711at2759"/>
<gene>
    <name evidence="2" type="ORF">CR513_42255</name>
</gene>
<proteinExistence type="predicted"/>
<dbReference type="EMBL" id="QJKJ01009133">
    <property type="protein sequence ID" value="RDX77602.1"/>
    <property type="molecule type" value="Genomic_DNA"/>
</dbReference>
<comment type="caution">
    <text evidence="2">The sequence shown here is derived from an EMBL/GenBank/DDBJ whole genome shotgun (WGS) entry which is preliminary data.</text>
</comment>
<keyword evidence="3" id="KW-1185">Reference proteome</keyword>